<comment type="caution">
    <text evidence="2">The sequence shown here is derived from an EMBL/GenBank/DDBJ whole genome shotgun (WGS) entry which is preliminary data.</text>
</comment>
<proteinExistence type="predicted"/>
<sequence>MTQEEIDSDNVEYERLAAIHNAARRRWLTPTIQLTPWLPSDRDALVPYLNMPEIYSYISGPPFPYLPSDADAWIRGRPYEMTKNGTPLSHCIRDMAKGGKPIGSVYVSADSDDNLEGDGVGYWLSPEYHGQGIMTKALKLMLQEVSIKEVGKRKITGHAHVGNWASRRTMEKAGFVNYPELETITIKDGKEIPTWTLRLILTEEDLNQREVVEEAAPLPSLVQ</sequence>
<dbReference type="PANTHER" id="PTHR43328">
    <property type="entry name" value="ACETYLTRANSFERASE-RELATED"/>
    <property type="match status" value="1"/>
</dbReference>
<keyword evidence="3" id="KW-1185">Reference proteome</keyword>
<evidence type="ECO:0000313" key="3">
    <source>
        <dbReference type="Proteomes" id="UP000696485"/>
    </source>
</evidence>
<reference evidence="2" key="1">
    <citation type="journal article" date="2020" name="Fungal Divers.">
        <title>Resolving the Mortierellaceae phylogeny through synthesis of multi-gene phylogenetics and phylogenomics.</title>
        <authorList>
            <person name="Vandepol N."/>
            <person name="Liber J."/>
            <person name="Desiro A."/>
            <person name="Na H."/>
            <person name="Kennedy M."/>
            <person name="Barry K."/>
            <person name="Grigoriev I.V."/>
            <person name="Miller A.N."/>
            <person name="O'Donnell K."/>
            <person name="Stajich J.E."/>
            <person name="Bonito G."/>
        </authorList>
    </citation>
    <scope>NUCLEOTIDE SEQUENCE</scope>
    <source>
        <strain evidence="2">NVP1</strain>
    </source>
</reference>
<dbReference type="Gene3D" id="3.40.630.30">
    <property type="match status" value="1"/>
</dbReference>
<dbReference type="Pfam" id="PF13302">
    <property type="entry name" value="Acetyltransf_3"/>
    <property type="match status" value="1"/>
</dbReference>
<accession>A0A9P5VMI2</accession>
<organism evidence="2 3">
    <name type="scientific">Podila minutissima</name>
    <dbReference type="NCBI Taxonomy" id="64525"/>
    <lineage>
        <taxon>Eukaryota</taxon>
        <taxon>Fungi</taxon>
        <taxon>Fungi incertae sedis</taxon>
        <taxon>Mucoromycota</taxon>
        <taxon>Mortierellomycotina</taxon>
        <taxon>Mortierellomycetes</taxon>
        <taxon>Mortierellales</taxon>
        <taxon>Mortierellaceae</taxon>
        <taxon>Podila</taxon>
    </lineage>
</organism>
<dbReference type="AlphaFoldDB" id="A0A9P5VMI2"/>
<gene>
    <name evidence="2" type="ORF">BG006_004740</name>
</gene>
<dbReference type="GO" id="GO:0016747">
    <property type="term" value="F:acyltransferase activity, transferring groups other than amino-acyl groups"/>
    <property type="evidence" value="ECO:0007669"/>
    <property type="project" value="InterPro"/>
</dbReference>
<dbReference type="PANTHER" id="PTHR43328:SF1">
    <property type="entry name" value="N-ACETYLTRANSFERASE DOMAIN-CONTAINING PROTEIN"/>
    <property type="match status" value="1"/>
</dbReference>
<protein>
    <recommendedName>
        <fullName evidence="1">N-acetyltransferase domain-containing protein</fullName>
    </recommendedName>
</protein>
<dbReference type="Proteomes" id="UP000696485">
    <property type="component" value="Unassembled WGS sequence"/>
</dbReference>
<dbReference type="InterPro" id="IPR000182">
    <property type="entry name" value="GNAT_dom"/>
</dbReference>
<dbReference type="SUPFAM" id="SSF55729">
    <property type="entry name" value="Acyl-CoA N-acyltransferases (Nat)"/>
    <property type="match status" value="1"/>
</dbReference>
<name>A0A9P5VMI2_9FUNG</name>
<dbReference type="EMBL" id="JAAAUY010000263">
    <property type="protein sequence ID" value="KAF9332387.1"/>
    <property type="molecule type" value="Genomic_DNA"/>
</dbReference>
<evidence type="ECO:0000259" key="1">
    <source>
        <dbReference type="PROSITE" id="PS51186"/>
    </source>
</evidence>
<dbReference type="CDD" id="cd04301">
    <property type="entry name" value="NAT_SF"/>
    <property type="match status" value="1"/>
</dbReference>
<feature type="domain" description="N-acetyltransferase" evidence="1">
    <location>
        <begin position="32"/>
        <end position="204"/>
    </location>
</feature>
<evidence type="ECO:0000313" key="2">
    <source>
        <dbReference type="EMBL" id="KAF9332387.1"/>
    </source>
</evidence>
<dbReference type="InterPro" id="IPR016181">
    <property type="entry name" value="Acyl_CoA_acyltransferase"/>
</dbReference>
<dbReference type="PROSITE" id="PS51186">
    <property type="entry name" value="GNAT"/>
    <property type="match status" value="1"/>
</dbReference>